<feature type="compositionally biased region" description="Basic residues" evidence="3">
    <location>
        <begin position="112"/>
        <end position="122"/>
    </location>
</feature>
<proteinExistence type="predicted"/>
<dbReference type="GO" id="GO:0006012">
    <property type="term" value="P:galactose metabolic process"/>
    <property type="evidence" value="ECO:0007669"/>
    <property type="project" value="TreeGrafter"/>
</dbReference>
<sequence>MTNDAPVFAPAMSPKEGAEAATALFREVFEAEPDGVWYAPGRVNIIGEHTDYNGGLALPIALPHRAHLALRRRDDRTVRLVLPPDQGEGRRHEPRHDRPQGHSRRGGALGGLHRRRRLGPGA</sequence>
<evidence type="ECO:0000313" key="5">
    <source>
        <dbReference type="EMBL" id="EJN85093.1"/>
    </source>
</evidence>
<keyword evidence="5" id="KW-0808">Transferase</keyword>
<dbReference type="AlphaFoldDB" id="J3ABF9"/>
<dbReference type="PATRIC" id="fig|1115803.3.peg.1142"/>
<dbReference type="PANTHER" id="PTHR10457">
    <property type="entry name" value="MEVALONATE KINASE/GALACTOKINASE"/>
    <property type="match status" value="1"/>
</dbReference>
<dbReference type="PANTHER" id="PTHR10457:SF7">
    <property type="entry name" value="GALACTOKINASE-RELATED"/>
    <property type="match status" value="1"/>
</dbReference>
<dbReference type="GO" id="GO:0005829">
    <property type="term" value="C:cytosol"/>
    <property type="evidence" value="ECO:0007669"/>
    <property type="project" value="TreeGrafter"/>
</dbReference>
<accession>J3ABF9</accession>
<evidence type="ECO:0000313" key="6">
    <source>
        <dbReference type="Proteomes" id="UP000007814"/>
    </source>
</evidence>
<dbReference type="InterPro" id="IPR014721">
    <property type="entry name" value="Ribsml_uS5_D2-typ_fold_subgr"/>
</dbReference>
<protein>
    <submittedName>
        <fullName evidence="5">Galactokinase galactose-binding signature</fullName>
    </submittedName>
</protein>
<dbReference type="EMBL" id="ALJK01000098">
    <property type="protein sequence ID" value="EJN85093.1"/>
    <property type="molecule type" value="Genomic_DNA"/>
</dbReference>
<keyword evidence="1" id="KW-0547">Nucleotide-binding</keyword>
<name>J3ABF9_ACTNH</name>
<feature type="compositionally biased region" description="Basic and acidic residues" evidence="3">
    <location>
        <begin position="87"/>
        <end position="100"/>
    </location>
</feature>
<reference evidence="5 6" key="1">
    <citation type="submission" date="2012-07" db="EMBL/GenBank/DDBJ databases">
        <authorList>
            <person name="Durkin A.S."/>
            <person name="McCorrison J."/>
            <person name="Torralba M."/>
            <person name="Gillis M."/>
            <person name="Methe B."/>
            <person name="Sutton G."/>
            <person name="Nelson K.E."/>
        </authorList>
    </citation>
    <scope>NUCLEOTIDE SEQUENCE [LARGE SCALE GENOMIC DNA]</scope>
    <source>
        <strain evidence="6">ATCC 12104 / DSM 43013 / CCUG 2238 / JCM 8349 / NCTC 10301 / Howell 279</strain>
    </source>
</reference>
<dbReference type="Pfam" id="PF10509">
    <property type="entry name" value="GalKase_gal_bdg"/>
    <property type="match status" value="1"/>
</dbReference>
<dbReference type="InterPro" id="IPR019539">
    <property type="entry name" value="GalKase_N"/>
</dbReference>
<feature type="domain" description="Galactokinase N-terminal" evidence="4">
    <location>
        <begin position="24"/>
        <end position="72"/>
    </location>
</feature>
<keyword evidence="2" id="KW-0067">ATP-binding</keyword>
<dbReference type="GO" id="GO:0004335">
    <property type="term" value="F:galactokinase activity"/>
    <property type="evidence" value="ECO:0007669"/>
    <property type="project" value="TreeGrafter"/>
</dbReference>
<keyword evidence="5" id="KW-0418">Kinase</keyword>
<dbReference type="GO" id="GO:0005524">
    <property type="term" value="F:ATP binding"/>
    <property type="evidence" value="ECO:0007669"/>
    <property type="project" value="UniProtKB-KW"/>
</dbReference>
<dbReference type="Proteomes" id="UP000007814">
    <property type="component" value="Unassembled WGS sequence"/>
</dbReference>
<organism evidence="5 6">
    <name type="scientific">Actinomyces naeslundii (strain ATCC 12104 / DSM 43013 / CCUG 2238 / JCM 8349 / NCTC 10301 / Howell 279)</name>
    <dbReference type="NCBI Taxonomy" id="1115803"/>
    <lineage>
        <taxon>Bacteria</taxon>
        <taxon>Bacillati</taxon>
        <taxon>Actinomycetota</taxon>
        <taxon>Actinomycetes</taxon>
        <taxon>Actinomycetales</taxon>
        <taxon>Actinomycetaceae</taxon>
        <taxon>Actinomyces</taxon>
    </lineage>
</organism>
<dbReference type="Gene3D" id="3.30.230.10">
    <property type="match status" value="1"/>
</dbReference>
<dbReference type="eggNOG" id="COG0153">
    <property type="taxonomic scope" value="Bacteria"/>
</dbReference>
<dbReference type="InterPro" id="IPR019741">
    <property type="entry name" value="Galactokinase_CS"/>
</dbReference>
<dbReference type="InterPro" id="IPR020568">
    <property type="entry name" value="Ribosomal_Su5_D2-typ_SF"/>
</dbReference>
<gene>
    <name evidence="5" type="ORF">HMPREF1129_1207</name>
</gene>
<feature type="region of interest" description="Disordered" evidence="3">
    <location>
        <begin position="81"/>
        <end position="122"/>
    </location>
</feature>
<evidence type="ECO:0000256" key="2">
    <source>
        <dbReference type="ARBA" id="ARBA00022840"/>
    </source>
</evidence>
<evidence type="ECO:0000256" key="3">
    <source>
        <dbReference type="SAM" id="MobiDB-lite"/>
    </source>
</evidence>
<dbReference type="PROSITE" id="PS00106">
    <property type="entry name" value="GALACTOKINASE"/>
    <property type="match status" value="1"/>
</dbReference>
<evidence type="ECO:0000256" key="1">
    <source>
        <dbReference type="ARBA" id="ARBA00022741"/>
    </source>
</evidence>
<dbReference type="SUPFAM" id="SSF54211">
    <property type="entry name" value="Ribosomal protein S5 domain 2-like"/>
    <property type="match status" value="1"/>
</dbReference>
<evidence type="ECO:0000259" key="4">
    <source>
        <dbReference type="Pfam" id="PF10509"/>
    </source>
</evidence>
<comment type="caution">
    <text evidence="5">The sequence shown here is derived from an EMBL/GenBank/DDBJ whole genome shotgun (WGS) entry which is preliminary data.</text>
</comment>